<evidence type="ECO:0000313" key="2">
    <source>
        <dbReference type="Proteomes" id="UP000887564"/>
    </source>
</evidence>
<protein>
    <submittedName>
        <fullName evidence="3">VWFA domain-containing protein</fullName>
    </submittedName>
</protein>
<dbReference type="WBParaSite" id="PEQ_0000604101-mRNA-1">
    <property type="protein sequence ID" value="PEQ_0000604101-mRNA-1"/>
    <property type="gene ID" value="PEQ_0000604101"/>
</dbReference>
<dbReference type="Gene3D" id="3.40.50.410">
    <property type="entry name" value="von Willebrand factor, type A domain"/>
    <property type="match status" value="1"/>
</dbReference>
<dbReference type="SUPFAM" id="SSF53300">
    <property type="entry name" value="vWA-like"/>
    <property type="match status" value="1"/>
</dbReference>
<organism evidence="2 3">
    <name type="scientific">Parascaris equorum</name>
    <name type="common">Equine roundworm</name>
    <dbReference type="NCBI Taxonomy" id="6256"/>
    <lineage>
        <taxon>Eukaryota</taxon>
        <taxon>Metazoa</taxon>
        <taxon>Ecdysozoa</taxon>
        <taxon>Nematoda</taxon>
        <taxon>Chromadorea</taxon>
        <taxon>Rhabditida</taxon>
        <taxon>Spirurina</taxon>
        <taxon>Ascaridomorpha</taxon>
        <taxon>Ascaridoidea</taxon>
        <taxon>Ascarididae</taxon>
        <taxon>Parascaris</taxon>
    </lineage>
</organism>
<name>A0A914RHM9_PAREQ</name>
<accession>A0A914RHM9</accession>
<dbReference type="InterPro" id="IPR002035">
    <property type="entry name" value="VWF_A"/>
</dbReference>
<reference evidence="3" key="1">
    <citation type="submission" date="2022-11" db="UniProtKB">
        <authorList>
            <consortium name="WormBaseParasite"/>
        </authorList>
    </citation>
    <scope>IDENTIFICATION</scope>
</reference>
<dbReference type="AlphaFoldDB" id="A0A914RHM9"/>
<dbReference type="InterPro" id="IPR036465">
    <property type="entry name" value="vWFA_dom_sf"/>
</dbReference>
<evidence type="ECO:0000259" key="1">
    <source>
        <dbReference type="Pfam" id="PF00092"/>
    </source>
</evidence>
<dbReference type="Proteomes" id="UP000887564">
    <property type="component" value="Unplaced"/>
</dbReference>
<dbReference type="Pfam" id="PF00092">
    <property type="entry name" value="VWA"/>
    <property type="match status" value="1"/>
</dbReference>
<sequence>MVHTNVSLVQFNHEPYLEFSFRKHNCKPQLLEDIADTTYMKGVSNLGNAINKVAKFGFNKRRVSDAPFDHTFTK</sequence>
<keyword evidence="2" id="KW-1185">Reference proteome</keyword>
<evidence type="ECO:0000313" key="3">
    <source>
        <dbReference type="WBParaSite" id="PEQ_0000604101-mRNA-1"/>
    </source>
</evidence>
<proteinExistence type="predicted"/>
<feature type="domain" description="VWFA" evidence="1">
    <location>
        <begin position="3"/>
        <end position="62"/>
    </location>
</feature>